<feature type="transmembrane region" description="Helical" evidence="1">
    <location>
        <begin position="127"/>
        <end position="146"/>
    </location>
</feature>
<sequence>MKMKEYDFVSMELLDKKKQVDKLAYDNAYEFWQTEWSIAISDLGLEGLSVNISDKFVSADEILVLREGGNIVALALINHIDLNFAAYKDISYLKTLPDDAMAFIFNNGIKKIMTSGYNIVCRKYRRAMIRGLFLSVALPGAAIALFEMRSEFDLFMGMPLIASGNQRTLARLGMKDMPGGSITIHNVKAQFMYMTRDDVRLGKHFGKYDESIRSLFPYESMAHRTNTRMYASL</sequence>
<evidence type="ECO:0000256" key="1">
    <source>
        <dbReference type="SAM" id="Phobius"/>
    </source>
</evidence>
<gene>
    <name evidence="2" type="ORF">H6G97_30395</name>
</gene>
<protein>
    <submittedName>
        <fullName evidence="2">Uncharacterized protein</fullName>
    </submittedName>
</protein>
<accession>A0ABR8DWM0</accession>
<keyword evidence="3" id="KW-1185">Reference proteome</keyword>
<keyword evidence="1" id="KW-0472">Membrane</keyword>
<keyword evidence="1" id="KW-1133">Transmembrane helix</keyword>
<evidence type="ECO:0000313" key="2">
    <source>
        <dbReference type="EMBL" id="MBD2533629.1"/>
    </source>
</evidence>
<organism evidence="2 3">
    <name type="scientific">Nostoc flagelliforme FACHB-838</name>
    <dbReference type="NCBI Taxonomy" id="2692904"/>
    <lineage>
        <taxon>Bacteria</taxon>
        <taxon>Bacillati</taxon>
        <taxon>Cyanobacteriota</taxon>
        <taxon>Cyanophyceae</taxon>
        <taxon>Nostocales</taxon>
        <taxon>Nostocaceae</taxon>
        <taxon>Nostoc</taxon>
    </lineage>
</organism>
<dbReference type="EMBL" id="JACJSI010000106">
    <property type="protein sequence ID" value="MBD2533629.1"/>
    <property type="molecule type" value="Genomic_DNA"/>
</dbReference>
<reference evidence="2 3" key="1">
    <citation type="journal article" date="2020" name="ISME J.">
        <title>Comparative genomics reveals insights into cyanobacterial evolution and habitat adaptation.</title>
        <authorList>
            <person name="Chen M.Y."/>
            <person name="Teng W.K."/>
            <person name="Zhao L."/>
            <person name="Hu C.X."/>
            <person name="Zhou Y.K."/>
            <person name="Han B.P."/>
            <person name="Song L.R."/>
            <person name="Shu W.S."/>
        </authorList>
    </citation>
    <scope>NUCLEOTIDE SEQUENCE [LARGE SCALE GENOMIC DNA]</scope>
    <source>
        <strain evidence="2 3">FACHB-838</strain>
    </source>
</reference>
<dbReference type="Proteomes" id="UP000623440">
    <property type="component" value="Unassembled WGS sequence"/>
</dbReference>
<name>A0ABR8DWM0_9NOSO</name>
<dbReference type="RefSeq" id="WP_190944190.1">
    <property type="nucleotide sequence ID" value="NZ_JACJSI010000106.1"/>
</dbReference>
<evidence type="ECO:0000313" key="3">
    <source>
        <dbReference type="Proteomes" id="UP000623440"/>
    </source>
</evidence>
<proteinExistence type="predicted"/>
<keyword evidence="1" id="KW-0812">Transmembrane</keyword>
<comment type="caution">
    <text evidence="2">The sequence shown here is derived from an EMBL/GenBank/DDBJ whole genome shotgun (WGS) entry which is preliminary data.</text>
</comment>